<feature type="domain" description="ABC transmembrane type-1" evidence="8">
    <location>
        <begin position="80"/>
        <end position="290"/>
    </location>
</feature>
<dbReference type="InterPro" id="IPR035906">
    <property type="entry name" value="MetI-like_sf"/>
</dbReference>
<dbReference type="CDD" id="cd06261">
    <property type="entry name" value="TM_PBP2"/>
    <property type="match status" value="1"/>
</dbReference>
<evidence type="ECO:0000259" key="8">
    <source>
        <dbReference type="PROSITE" id="PS50928"/>
    </source>
</evidence>
<dbReference type="PANTHER" id="PTHR30193">
    <property type="entry name" value="ABC TRANSPORTER PERMEASE PROTEIN"/>
    <property type="match status" value="1"/>
</dbReference>
<dbReference type="InterPro" id="IPR051393">
    <property type="entry name" value="ABC_transporter_permease"/>
</dbReference>
<dbReference type="Proteomes" id="UP000323824">
    <property type="component" value="Chromosome"/>
</dbReference>
<dbReference type="InterPro" id="IPR000515">
    <property type="entry name" value="MetI-like"/>
</dbReference>
<feature type="transmembrane region" description="Helical" evidence="7">
    <location>
        <begin position="7"/>
        <end position="28"/>
    </location>
</feature>
<organism evidence="9 10">
    <name type="scientific">Thiospirochaeta perfilievii</name>
    <dbReference type="NCBI Taxonomy" id="252967"/>
    <lineage>
        <taxon>Bacteria</taxon>
        <taxon>Pseudomonadati</taxon>
        <taxon>Spirochaetota</taxon>
        <taxon>Spirochaetia</taxon>
        <taxon>Spirochaetales</taxon>
        <taxon>Spirochaetaceae</taxon>
        <taxon>Thiospirochaeta</taxon>
    </lineage>
</organism>
<name>A0A5C1QAT0_9SPIO</name>
<keyword evidence="6 7" id="KW-0472">Membrane</keyword>
<evidence type="ECO:0000256" key="6">
    <source>
        <dbReference type="ARBA" id="ARBA00023136"/>
    </source>
</evidence>
<comment type="subcellular location">
    <subcellularLocation>
        <location evidence="1 7">Cell membrane</location>
        <topology evidence="1 7">Multi-pass membrane protein</topology>
    </subcellularLocation>
</comment>
<evidence type="ECO:0000256" key="7">
    <source>
        <dbReference type="RuleBase" id="RU363032"/>
    </source>
</evidence>
<dbReference type="PROSITE" id="PS50928">
    <property type="entry name" value="ABC_TM1"/>
    <property type="match status" value="1"/>
</dbReference>
<evidence type="ECO:0000256" key="2">
    <source>
        <dbReference type="ARBA" id="ARBA00022448"/>
    </source>
</evidence>
<dbReference type="Gene3D" id="1.10.3720.10">
    <property type="entry name" value="MetI-like"/>
    <property type="match status" value="1"/>
</dbReference>
<keyword evidence="10" id="KW-1185">Reference proteome</keyword>
<protein>
    <submittedName>
        <fullName evidence="9">Sugar ABC transporter permease</fullName>
    </submittedName>
</protein>
<dbReference type="PANTHER" id="PTHR30193:SF41">
    <property type="entry name" value="DIACETYLCHITOBIOSE UPTAKE SYSTEM PERMEASE PROTEIN NGCF"/>
    <property type="match status" value="1"/>
</dbReference>
<dbReference type="OrthoDB" id="9786413at2"/>
<evidence type="ECO:0000313" key="10">
    <source>
        <dbReference type="Proteomes" id="UP000323824"/>
    </source>
</evidence>
<reference evidence="9 10" key="2">
    <citation type="submission" date="2019-09" db="EMBL/GenBank/DDBJ databases">
        <title>Complete Genome Sequence and Methylome Analysis of free living Spirochaetas.</title>
        <authorList>
            <person name="Leshcheva N."/>
            <person name="Mikheeva N."/>
        </authorList>
    </citation>
    <scope>NUCLEOTIDE SEQUENCE [LARGE SCALE GENOMIC DNA]</scope>
    <source>
        <strain evidence="9 10">P</strain>
    </source>
</reference>
<dbReference type="EMBL" id="CP035807">
    <property type="protein sequence ID" value="QEN04458.1"/>
    <property type="molecule type" value="Genomic_DNA"/>
</dbReference>
<evidence type="ECO:0000313" key="9">
    <source>
        <dbReference type="EMBL" id="QEN04458.1"/>
    </source>
</evidence>
<keyword evidence="5 7" id="KW-1133">Transmembrane helix</keyword>
<dbReference type="GO" id="GO:0055085">
    <property type="term" value="P:transmembrane transport"/>
    <property type="evidence" value="ECO:0007669"/>
    <property type="project" value="InterPro"/>
</dbReference>
<gene>
    <name evidence="9" type="ORF">EW093_07015</name>
</gene>
<evidence type="ECO:0000256" key="5">
    <source>
        <dbReference type="ARBA" id="ARBA00022989"/>
    </source>
</evidence>
<evidence type="ECO:0000256" key="4">
    <source>
        <dbReference type="ARBA" id="ARBA00022692"/>
    </source>
</evidence>
<keyword evidence="4 7" id="KW-0812">Transmembrane</keyword>
<dbReference type="Pfam" id="PF00528">
    <property type="entry name" value="BPD_transp_1"/>
    <property type="match status" value="1"/>
</dbReference>
<comment type="similarity">
    <text evidence="7">Belongs to the binding-protein-dependent transport system permease family.</text>
</comment>
<accession>A0A5C1QAT0</accession>
<keyword evidence="3" id="KW-1003">Cell membrane</keyword>
<evidence type="ECO:0000256" key="3">
    <source>
        <dbReference type="ARBA" id="ARBA00022475"/>
    </source>
</evidence>
<dbReference type="GO" id="GO:0005886">
    <property type="term" value="C:plasma membrane"/>
    <property type="evidence" value="ECO:0007669"/>
    <property type="project" value="UniProtKB-SubCell"/>
</dbReference>
<dbReference type="SUPFAM" id="SSF161098">
    <property type="entry name" value="MetI-like"/>
    <property type="match status" value="1"/>
</dbReference>
<feature type="transmembrane region" description="Helical" evidence="7">
    <location>
        <begin position="117"/>
        <end position="137"/>
    </location>
</feature>
<feature type="transmembrane region" description="Helical" evidence="7">
    <location>
        <begin position="276"/>
        <end position="293"/>
    </location>
</feature>
<proteinExistence type="inferred from homology"/>
<feature type="transmembrane region" description="Helical" evidence="7">
    <location>
        <begin position="76"/>
        <end position="105"/>
    </location>
</feature>
<reference evidence="9 10" key="1">
    <citation type="submission" date="2019-02" db="EMBL/GenBank/DDBJ databases">
        <authorList>
            <person name="Fomenkov A."/>
            <person name="Dubinina G."/>
            <person name="Grabovich M."/>
            <person name="Vincze T."/>
            <person name="Roberts R.J."/>
        </authorList>
    </citation>
    <scope>NUCLEOTIDE SEQUENCE [LARGE SCALE GENOMIC DNA]</scope>
    <source>
        <strain evidence="9 10">P</strain>
    </source>
</reference>
<dbReference type="AlphaFoldDB" id="A0A5C1QAT0"/>
<feature type="transmembrane region" description="Helical" evidence="7">
    <location>
        <begin position="165"/>
        <end position="187"/>
    </location>
</feature>
<evidence type="ECO:0000256" key="1">
    <source>
        <dbReference type="ARBA" id="ARBA00004651"/>
    </source>
</evidence>
<keyword evidence="2 7" id="KW-0813">Transport</keyword>
<sequence>MKTSKLSFGLFVAPCLIAFLLVVIIPTFSGILMSFTDWNGIDANPNFVGLTNYVKAFTDDMVTTKFLTVEFQMPRFINVFLFTAEFAIVSVILINAIGFGLALLVTRGLKGSNILRSVFFIPNLIGGLILGFLWQFIFTKVFNHIGDTYGIEFLKGWLSTTGTGFWGLVIVLSWQMSGYMMIIYIAAIQNIPSSLFEAADLDGANFILKLKNIIVPLVAQASTVGLFLTLSNAFKLFDQNLALTNGGPYLSTQMLALNIYRTAFVMQDFGQGQAKAVIFLIAVSAITLTQMSISKKKEVEF</sequence>
<dbReference type="RefSeq" id="WP_149567705.1">
    <property type="nucleotide sequence ID" value="NZ_CP035807.1"/>
</dbReference>
<dbReference type="KEGG" id="sper:EW093_07015"/>